<sequence>MKKNIILTFVTLGISLFLSNCATGPVGGLLFTNTTFPGEINTSNSVPVVKKAEGCAHTVLYYVSWGKASAGRIAFENKISRIATIDHSTISVLGALYKNYCTIVSGE</sequence>
<keyword evidence="1" id="KW-0732">Signal</keyword>
<dbReference type="RefSeq" id="WP_118983012.1">
    <property type="nucleotide sequence ID" value="NZ_QHCS01000005.1"/>
</dbReference>
<comment type="caution">
    <text evidence="2">The sequence shown here is derived from an EMBL/GenBank/DDBJ whole genome shotgun (WGS) entry which is preliminary data.</text>
</comment>
<proteinExistence type="predicted"/>
<dbReference type="InterPro" id="IPR025113">
    <property type="entry name" value="TRL-like"/>
</dbReference>
<gene>
    <name evidence="2" type="ORF">DLM78_17010</name>
</gene>
<protein>
    <submittedName>
        <fullName evidence="2">TRL-like family protein</fullName>
    </submittedName>
</protein>
<dbReference type="Pfam" id="PF13146">
    <property type="entry name" value="TRL"/>
    <property type="match status" value="1"/>
</dbReference>
<dbReference type="EMBL" id="QHCS01000005">
    <property type="protein sequence ID" value="RHX84434.1"/>
    <property type="molecule type" value="Genomic_DNA"/>
</dbReference>
<evidence type="ECO:0000256" key="1">
    <source>
        <dbReference type="SAM" id="SignalP"/>
    </source>
</evidence>
<name>A0A8B3CLI4_9LEPT</name>
<evidence type="ECO:0000313" key="3">
    <source>
        <dbReference type="Proteomes" id="UP000266669"/>
    </source>
</evidence>
<dbReference type="Proteomes" id="UP000266669">
    <property type="component" value="Unassembled WGS sequence"/>
</dbReference>
<feature type="signal peptide" evidence="1">
    <location>
        <begin position="1"/>
        <end position="22"/>
    </location>
</feature>
<organism evidence="2 3">
    <name type="scientific">Leptospira stimsonii</name>
    <dbReference type="NCBI Taxonomy" id="2202203"/>
    <lineage>
        <taxon>Bacteria</taxon>
        <taxon>Pseudomonadati</taxon>
        <taxon>Spirochaetota</taxon>
        <taxon>Spirochaetia</taxon>
        <taxon>Leptospirales</taxon>
        <taxon>Leptospiraceae</taxon>
        <taxon>Leptospira</taxon>
    </lineage>
</organism>
<reference evidence="3" key="1">
    <citation type="submission" date="2018-05" db="EMBL/GenBank/DDBJ databases">
        <title>Leptospira yasudae sp. nov. and Leptospira stimsonii sp. nov., two pathogenic species of the genus Leptospira isolated from environmental sources.</title>
        <authorList>
            <person name="Casanovas-Massana A."/>
            <person name="Hamond C."/>
            <person name="Santos L.A."/>
            <person name="Hacker K.P."/>
            <person name="Balassiano I."/>
            <person name="Medeiros M.A."/>
            <person name="Reis M.G."/>
            <person name="Ko A.I."/>
            <person name="Wunder E.A."/>
        </authorList>
    </citation>
    <scope>NUCLEOTIDE SEQUENCE [LARGE SCALE GENOMIC DNA]</scope>
    <source>
        <strain evidence="3">AMB6-RJ</strain>
    </source>
</reference>
<evidence type="ECO:0000313" key="2">
    <source>
        <dbReference type="EMBL" id="RHX84434.1"/>
    </source>
</evidence>
<accession>A0A8B3CLI4</accession>
<dbReference type="AlphaFoldDB" id="A0A8B3CLI4"/>
<feature type="chain" id="PRO_5032604796" evidence="1">
    <location>
        <begin position="23"/>
        <end position="107"/>
    </location>
</feature>